<dbReference type="PRINTS" id="PR00722">
    <property type="entry name" value="CHYMOTRYPSIN"/>
</dbReference>
<protein>
    <recommendedName>
        <fullName evidence="8">trypsin</fullName>
        <ecNumber evidence="8">3.4.21.4</ecNumber>
    </recommendedName>
</protein>
<evidence type="ECO:0000256" key="5">
    <source>
        <dbReference type="ARBA" id="ARBA00022825"/>
    </source>
</evidence>
<evidence type="ECO:0000259" key="10">
    <source>
        <dbReference type="PROSITE" id="PS50240"/>
    </source>
</evidence>
<keyword evidence="3" id="KW-0222">Digestion</keyword>
<accession>A0A8B6D8N3</accession>
<evidence type="ECO:0000256" key="3">
    <source>
        <dbReference type="ARBA" id="ARBA00022757"/>
    </source>
</evidence>
<dbReference type="SMART" id="SM00020">
    <property type="entry name" value="Tryp_SPc"/>
    <property type="match status" value="1"/>
</dbReference>
<evidence type="ECO:0000256" key="9">
    <source>
        <dbReference type="SAM" id="MobiDB-lite"/>
    </source>
</evidence>
<dbReference type="Gene3D" id="2.40.10.10">
    <property type="entry name" value="Trypsin-like serine proteases"/>
    <property type="match status" value="1"/>
</dbReference>
<dbReference type="PROSITE" id="PS50240">
    <property type="entry name" value="TRYPSIN_DOM"/>
    <property type="match status" value="1"/>
</dbReference>
<evidence type="ECO:0000256" key="1">
    <source>
        <dbReference type="ARBA" id="ARBA00007664"/>
    </source>
</evidence>
<proteinExistence type="inferred from homology"/>
<organism evidence="11 12">
    <name type="scientific">Mytilus galloprovincialis</name>
    <name type="common">Mediterranean mussel</name>
    <dbReference type="NCBI Taxonomy" id="29158"/>
    <lineage>
        <taxon>Eukaryota</taxon>
        <taxon>Metazoa</taxon>
        <taxon>Spiralia</taxon>
        <taxon>Lophotrochozoa</taxon>
        <taxon>Mollusca</taxon>
        <taxon>Bivalvia</taxon>
        <taxon>Autobranchia</taxon>
        <taxon>Pteriomorphia</taxon>
        <taxon>Mytilida</taxon>
        <taxon>Mytiloidea</taxon>
        <taxon>Mytilidae</taxon>
        <taxon>Mytilinae</taxon>
        <taxon>Mytilus</taxon>
    </lineage>
</organism>
<keyword evidence="5" id="KW-0720">Serine protease</keyword>
<comment type="catalytic activity">
    <reaction evidence="7">
        <text>Preferential cleavage: Arg-|-Xaa, Lys-|-Xaa.</text>
        <dbReference type="EC" id="3.4.21.4"/>
    </reaction>
</comment>
<dbReference type="FunFam" id="2.40.10.10:FF:000036">
    <property type="entry name" value="Trypsin beta"/>
    <property type="match status" value="1"/>
</dbReference>
<dbReference type="FunFam" id="2.40.10.10:FF:000068">
    <property type="entry name" value="transmembrane protease serine 2"/>
    <property type="match status" value="1"/>
</dbReference>
<dbReference type="InterPro" id="IPR050430">
    <property type="entry name" value="Peptidase_S1"/>
</dbReference>
<keyword evidence="2" id="KW-0645">Protease</keyword>
<name>A0A8B6D8N3_MYTGA</name>
<evidence type="ECO:0000313" key="12">
    <source>
        <dbReference type="Proteomes" id="UP000596742"/>
    </source>
</evidence>
<dbReference type="GO" id="GO:0004252">
    <property type="term" value="F:serine-type endopeptidase activity"/>
    <property type="evidence" value="ECO:0007669"/>
    <property type="project" value="UniProtKB-EC"/>
</dbReference>
<dbReference type="EMBL" id="UYJE01003006">
    <property type="protein sequence ID" value="VDI15730.1"/>
    <property type="molecule type" value="Genomic_DNA"/>
</dbReference>
<dbReference type="GO" id="GO:0006508">
    <property type="term" value="P:proteolysis"/>
    <property type="evidence" value="ECO:0007669"/>
    <property type="project" value="UniProtKB-KW"/>
</dbReference>
<dbReference type="PANTHER" id="PTHR24276">
    <property type="entry name" value="POLYSERASE-RELATED"/>
    <property type="match status" value="1"/>
</dbReference>
<dbReference type="Proteomes" id="UP000596742">
    <property type="component" value="Unassembled WGS sequence"/>
</dbReference>
<sequence>MVKLNDCKDVVLFGNIKMYRVLSVSVFVVFFMSTTFSADTSVKIVNGDNANIEDHPWQVSVQIRRTEKDNFTHICGGSIIDKSWVITAGHCNTYPELPVKNIRVAAGSSLLSQMKTIIPLKNFYKHKNFIFTNTEIKRDLMLLQLRRPLNFGSTINKIDLDTDIGKNYTGELCTISGWGNTVTRGENYPDRLQVVSMPVVTHEYCRTSWFGLGLKDMICLQEGKKDSCTNDSGGPMVCSKKLVGVLSGGVLFCDGNRPSVYSRVSAYLAWIKETMNKKNKKNKKNKREKKRNKNKKEKKNNKNNKN</sequence>
<comment type="similarity">
    <text evidence="1">Belongs to the peptidase S1 family.</text>
</comment>
<dbReference type="Pfam" id="PF00089">
    <property type="entry name" value="Trypsin"/>
    <property type="match status" value="1"/>
</dbReference>
<evidence type="ECO:0000256" key="7">
    <source>
        <dbReference type="ARBA" id="ARBA00036320"/>
    </source>
</evidence>
<comment type="caution">
    <text evidence="11">The sequence shown here is derived from an EMBL/GenBank/DDBJ whole genome shotgun (WGS) entry which is preliminary data.</text>
</comment>
<dbReference type="InterPro" id="IPR043504">
    <property type="entry name" value="Peptidase_S1_PA_chymotrypsin"/>
</dbReference>
<dbReference type="InterPro" id="IPR018114">
    <property type="entry name" value="TRYPSIN_HIS"/>
</dbReference>
<dbReference type="CDD" id="cd00190">
    <property type="entry name" value="Tryp_SPc"/>
    <property type="match status" value="1"/>
</dbReference>
<gene>
    <name evidence="11" type="ORF">MGAL_10B085181</name>
</gene>
<dbReference type="SUPFAM" id="SSF50494">
    <property type="entry name" value="Trypsin-like serine proteases"/>
    <property type="match status" value="1"/>
</dbReference>
<evidence type="ECO:0000313" key="11">
    <source>
        <dbReference type="EMBL" id="VDI15730.1"/>
    </source>
</evidence>
<dbReference type="InterPro" id="IPR001254">
    <property type="entry name" value="Trypsin_dom"/>
</dbReference>
<dbReference type="PROSITE" id="PS00134">
    <property type="entry name" value="TRYPSIN_HIS"/>
    <property type="match status" value="1"/>
</dbReference>
<dbReference type="InterPro" id="IPR009003">
    <property type="entry name" value="Peptidase_S1_PA"/>
</dbReference>
<feature type="domain" description="Peptidase S1" evidence="10">
    <location>
        <begin position="44"/>
        <end position="276"/>
    </location>
</feature>
<dbReference type="GO" id="GO:0007586">
    <property type="term" value="P:digestion"/>
    <property type="evidence" value="ECO:0007669"/>
    <property type="project" value="UniProtKB-KW"/>
</dbReference>
<evidence type="ECO:0000256" key="4">
    <source>
        <dbReference type="ARBA" id="ARBA00022801"/>
    </source>
</evidence>
<dbReference type="OrthoDB" id="10059102at2759"/>
<dbReference type="EC" id="3.4.21.4" evidence="8"/>
<evidence type="ECO:0000256" key="2">
    <source>
        <dbReference type="ARBA" id="ARBA00022670"/>
    </source>
</evidence>
<dbReference type="PANTHER" id="PTHR24276:SF97">
    <property type="entry name" value="GH13245P2-RELATED"/>
    <property type="match status" value="1"/>
</dbReference>
<reference evidence="11" key="1">
    <citation type="submission" date="2018-11" db="EMBL/GenBank/DDBJ databases">
        <authorList>
            <person name="Alioto T."/>
            <person name="Alioto T."/>
        </authorList>
    </citation>
    <scope>NUCLEOTIDE SEQUENCE</scope>
</reference>
<keyword evidence="4" id="KW-0378">Hydrolase</keyword>
<keyword evidence="6" id="KW-1015">Disulfide bond</keyword>
<feature type="compositionally biased region" description="Basic residues" evidence="9">
    <location>
        <begin position="277"/>
        <end position="306"/>
    </location>
</feature>
<feature type="region of interest" description="Disordered" evidence="9">
    <location>
        <begin position="275"/>
        <end position="306"/>
    </location>
</feature>
<dbReference type="AlphaFoldDB" id="A0A8B6D8N3"/>
<dbReference type="InterPro" id="IPR001314">
    <property type="entry name" value="Peptidase_S1A"/>
</dbReference>
<evidence type="ECO:0000256" key="6">
    <source>
        <dbReference type="ARBA" id="ARBA00023157"/>
    </source>
</evidence>
<evidence type="ECO:0000256" key="8">
    <source>
        <dbReference type="ARBA" id="ARBA00038868"/>
    </source>
</evidence>
<keyword evidence="12" id="KW-1185">Reference proteome</keyword>